<dbReference type="RefSeq" id="WP_332867104.1">
    <property type="nucleotide sequence ID" value="NZ_JBAFSM010000054.1"/>
</dbReference>
<dbReference type="InterPro" id="IPR002636">
    <property type="entry name" value="DUF29"/>
</dbReference>
<dbReference type="Proteomes" id="UP001328733">
    <property type="component" value="Unassembled WGS sequence"/>
</dbReference>
<dbReference type="Pfam" id="PF01724">
    <property type="entry name" value="DUF29"/>
    <property type="match status" value="1"/>
</dbReference>
<dbReference type="EMBL" id="JBAFSM010000054">
    <property type="protein sequence ID" value="MEG3439623.1"/>
    <property type="molecule type" value="Genomic_DNA"/>
</dbReference>
<comment type="caution">
    <text evidence="1">The sequence shown here is derived from an EMBL/GenBank/DDBJ whole genome shotgun (WGS) entry which is preliminary data.</text>
</comment>
<accession>A0AAW9QZW1</accession>
<proteinExistence type="predicted"/>
<organism evidence="1 2">
    <name type="scientific">Pannus brasiliensis CCIBt3594</name>
    <dbReference type="NCBI Taxonomy" id="1427578"/>
    <lineage>
        <taxon>Bacteria</taxon>
        <taxon>Bacillati</taxon>
        <taxon>Cyanobacteriota</taxon>
        <taxon>Cyanophyceae</taxon>
        <taxon>Oscillatoriophycideae</taxon>
        <taxon>Chroococcales</taxon>
        <taxon>Microcystaceae</taxon>
        <taxon>Pannus</taxon>
    </lineage>
</organism>
<name>A0AAW9QZW1_9CHRO</name>
<gene>
    <name evidence="1" type="ORF">V0288_21020</name>
</gene>
<dbReference type="PANTHER" id="PTHR34235:SF3">
    <property type="entry name" value="SLR1203 PROTEIN"/>
    <property type="match status" value="1"/>
</dbReference>
<evidence type="ECO:0000313" key="2">
    <source>
        <dbReference type="Proteomes" id="UP001328733"/>
    </source>
</evidence>
<sequence length="163" mass="19109">MTASARRSMETLYGEDYVLWAEKTAEQLRQKDFASLDLENLIEEIESMGRSERQAVESLLTRLIEHLLKLAYWESERERNARHWIVEIASFRGQLRKKIKTPTLATHARDSFGEAYSDARQTLIEARIIGENEIPVEPPFSLEQTLDGKWFPIPVDRFRENRE</sequence>
<protein>
    <submittedName>
        <fullName evidence="1">DUF29 domain-containing protein</fullName>
    </submittedName>
</protein>
<dbReference type="Gene3D" id="1.20.1220.20">
    <property type="entry name" value="Uncharcterised protein PF01724"/>
    <property type="match status" value="1"/>
</dbReference>
<reference evidence="1 2" key="1">
    <citation type="submission" date="2024-01" db="EMBL/GenBank/DDBJ databases">
        <title>Genomic insights into the taxonomy and metabolism of the cyanobacterium Pannus brasiliensis CCIBt3594.</title>
        <authorList>
            <person name="Machado M."/>
            <person name="Botero N.B."/>
            <person name="Andreote A.P.D."/>
            <person name="Feitosa A.M.T."/>
            <person name="Popin R."/>
            <person name="Sivonen K."/>
            <person name="Fiore M.F."/>
        </authorList>
    </citation>
    <scope>NUCLEOTIDE SEQUENCE [LARGE SCALE GENOMIC DNA]</scope>
    <source>
        <strain evidence="1 2">CCIBt3594</strain>
    </source>
</reference>
<evidence type="ECO:0000313" key="1">
    <source>
        <dbReference type="EMBL" id="MEG3439623.1"/>
    </source>
</evidence>
<keyword evidence="2" id="KW-1185">Reference proteome</keyword>
<dbReference type="AlphaFoldDB" id="A0AAW9QZW1"/>
<dbReference type="PANTHER" id="PTHR34235">
    <property type="entry name" value="SLR1203 PROTEIN-RELATED"/>
    <property type="match status" value="1"/>
</dbReference>